<dbReference type="Proteomes" id="UP000015104">
    <property type="component" value="Unassembled WGS sequence"/>
</dbReference>
<dbReference type="InterPro" id="IPR050932">
    <property type="entry name" value="TM2D1-3-like"/>
</dbReference>
<evidence type="ECO:0000256" key="5">
    <source>
        <dbReference type="ARBA" id="ARBA00022989"/>
    </source>
</evidence>
<feature type="compositionally biased region" description="Low complexity" evidence="8">
    <location>
        <begin position="68"/>
        <end position="86"/>
    </location>
</feature>
<dbReference type="PANTHER" id="PTHR21016">
    <property type="entry name" value="BETA-AMYLOID BINDING PROTEIN-RELATED"/>
    <property type="match status" value="1"/>
</dbReference>
<reference evidence="13" key="1">
    <citation type="submission" date="2011-08" db="EMBL/GenBank/DDBJ databases">
        <authorList>
            <person name="Rombauts S."/>
        </authorList>
    </citation>
    <scope>NUCLEOTIDE SEQUENCE</scope>
    <source>
        <strain evidence="13">London</strain>
    </source>
</reference>
<keyword evidence="13" id="KW-1185">Reference proteome</keyword>
<dbReference type="OrthoDB" id="10257855at2759"/>
<organism evidence="12 13">
    <name type="scientific">Tetranychus urticae</name>
    <name type="common">Two-spotted spider mite</name>
    <dbReference type="NCBI Taxonomy" id="32264"/>
    <lineage>
        <taxon>Eukaryota</taxon>
        <taxon>Metazoa</taxon>
        <taxon>Ecdysozoa</taxon>
        <taxon>Arthropoda</taxon>
        <taxon>Chelicerata</taxon>
        <taxon>Arachnida</taxon>
        <taxon>Acari</taxon>
        <taxon>Acariformes</taxon>
        <taxon>Trombidiformes</taxon>
        <taxon>Prostigmata</taxon>
        <taxon>Eleutherengona</taxon>
        <taxon>Raphignathae</taxon>
        <taxon>Tetranychoidea</taxon>
        <taxon>Tetranychidae</taxon>
        <taxon>Tetranychus</taxon>
    </lineage>
</organism>
<keyword evidence="5 9" id="KW-1133">Transmembrane helix</keyword>
<evidence type="ECO:0000259" key="11">
    <source>
        <dbReference type="Pfam" id="PF05154"/>
    </source>
</evidence>
<reference evidence="12" key="2">
    <citation type="submission" date="2015-06" db="UniProtKB">
        <authorList>
            <consortium name="EnsemblMetazoa"/>
        </authorList>
    </citation>
    <scope>IDENTIFICATION</scope>
</reference>
<evidence type="ECO:0000256" key="9">
    <source>
        <dbReference type="SAM" id="Phobius"/>
    </source>
</evidence>
<dbReference type="KEGG" id="tut:107370086"/>
<evidence type="ECO:0000313" key="13">
    <source>
        <dbReference type="Proteomes" id="UP000015104"/>
    </source>
</evidence>
<accession>T1L467</accession>
<dbReference type="OMA" id="NEITHAN"/>
<dbReference type="STRING" id="32264.T1L467"/>
<feature type="transmembrane region" description="Helical" evidence="9">
    <location>
        <begin position="235"/>
        <end position="254"/>
    </location>
</feature>
<evidence type="ECO:0000256" key="3">
    <source>
        <dbReference type="ARBA" id="ARBA00022692"/>
    </source>
</evidence>
<evidence type="ECO:0000256" key="7">
    <source>
        <dbReference type="ARBA" id="ARBA00023180"/>
    </source>
</evidence>
<evidence type="ECO:0000256" key="8">
    <source>
        <dbReference type="SAM" id="MobiDB-lite"/>
    </source>
</evidence>
<sequence>MYRLHKYLITSIILCLVFSYNNKLNAHNEITHANSNDVLINNDSSDLIESRGHLTAYNLLSSSKLTNSNSFGSSSSSLPLSTSPVSDGASSRSPTHALPAPSSKPLSDKSDESSGDSKFYKTLCSTNRMQPCQNLSIDCLDCAYDYTCDFGELKSVECRVKENIECQGSKTVYHNYTCAYCYQFPEINYHCTPSFTCRINSRYLTDCNMKSHVLCLGNRSFQRYKICNFVSGYKWSTALLLSVTFGGFGIDRFYLGYWQEGIGKLFSFGGFGVWTLVDIILISTGYLKPADGSRYINDFSFS</sequence>
<comment type="subcellular location">
    <subcellularLocation>
        <location evidence="1">Membrane</location>
        <topology evidence="1">Multi-pass membrane protein</topology>
    </subcellularLocation>
</comment>
<dbReference type="HOGENOM" id="CLU_922376_0_0_1"/>
<name>T1L467_TETUR</name>
<feature type="transmembrane region" description="Helical" evidence="9">
    <location>
        <begin position="266"/>
        <end position="287"/>
    </location>
</feature>
<keyword evidence="4 10" id="KW-0732">Signal</keyword>
<evidence type="ECO:0000256" key="1">
    <source>
        <dbReference type="ARBA" id="ARBA00004141"/>
    </source>
</evidence>
<feature type="region of interest" description="Disordered" evidence="8">
    <location>
        <begin position="68"/>
        <end position="116"/>
    </location>
</feature>
<protein>
    <recommendedName>
        <fullName evidence="11">TM2 domain-containing protein</fullName>
    </recommendedName>
</protein>
<dbReference type="eggNOG" id="KOG4272">
    <property type="taxonomic scope" value="Eukaryota"/>
</dbReference>
<evidence type="ECO:0000256" key="4">
    <source>
        <dbReference type="ARBA" id="ARBA00022729"/>
    </source>
</evidence>
<feature type="chain" id="PRO_5004582106" description="TM2 domain-containing protein" evidence="10">
    <location>
        <begin position="20"/>
        <end position="302"/>
    </location>
</feature>
<dbReference type="EMBL" id="CAEY01001063">
    <property type="status" value="NOT_ANNOTATED_CDS"/>
    <property type="molecule type" value="Genomic_DNA"/>
</dbReference>
<dbReference type="InterPro" id="IPR007829">
    <property type="entry name" value="TM2"/>
</dbReference>
<feature type="domain" description="TM2" evidence="11">
    <location>
        <begin position="232"/>
        <end position="280"/>
    </location>
</feature>
<keyword evidence="6 9" id="KW-0472">Membrane</keyword>
<dbReference type="GO" id="GO:0016020">
    <property type="term" value="C:membrane"/>
    <property type="evidence" value="ECO:0007669"/>
    <property type="project" value="UniProtKB-SubCell"/>
</dbReference>
<evidence type="ECO:0000313" key="12">
    <source>
        <dbReference type="EnsemblMetazoa" id="tetur37g00980.1"/>
    </source>
</evidence>
<keyword evidence="3 9" id="KW-0812">Transmembrane</keyword>
<gene>
    <name evidence="12" type="primary">107370086</name>
</gene>
<dbReference type="AlphaFoldDB" id="T1L467"/>
<dbReference type="EnsemblMetazoa" id="tetur37g00980.1">
    <property type="protein sequence ID" value="tetur37g00980.1"/>
    <property type="gene ID" value="tetur37g00980"/>
</dbReference>
<comment type="similarity">
    <text evidence="2">Belongs to the TM2 family.</text>
</comment>
<proteinExistence type="inferred from homology"/>
<dbReference type="Pfam" id="PF05154">
    <property type="entry name" value="TM2"/>
    <property type="match status" value="1"/>
</dbReference>
<dbReference type="PANTHER" id="PTHR21016:SF7">
    <property type="entry name" value="TM2 DOMAIN-CONTAINING PROTEIN 3"/>
    <property type="match status" value="1"/>
</dbReference>
<evidence type="ECO:0000256" key="2">
    <source>
        <dbReference type="ARBA" id="ARBA00008284"/>
    </source>
</evidence>
<feature type="signal peptide" evidence="10">
    <location>
        <begin position="1"/>
        <end position="19"/>
    </location>
</feature>
<evidence type="ECO:0000256" key="10">
    <source>
        <dbReference type="SAM" id="SignalP"/>
    </source>
</evidence>
<keyword evidence="7" id="KW-0325">Glycoprotein</keyword>
<evidence type="ECO:0000256" key="6">
    <source>
        <dbReference type="ARBA" id="ARBA00023136"/>
    </source>
</evidence>